<keyword evidence="1" id="KW-0472">Membrane</keyword>
<evidence type="ECO:0000313" key="3">
    <source>
        <dbReference type="Proteomes" id="UP001296993"/>
    </source>
</evidence>
<dbReference type="EMBL" id="JAGIOF010000001">
    <property type="protein sequence ID" value="MBP2387076.1"/>
    <property type="molecule type" value="Genomic_DNA"/>
</dbReference>
<gene>
    <name evidence="2" type="ORF">JOF47_002587</name>
</gene>
<feature type="transmembrane region" description="Helical" evidence="1">
    <location>
        <begin position="48"/>
        <end position="71"/>
    </location>
</feature>
<sequence>MRTAYKIIAHLISLAVVVQAAVVAWSMFEAISLLSRGIMLDGPPFAAMLHGNIGMYVVPVLAIALVVIALFAHAGLKWALLTLLAVVVQIGLAFAAFGAPWVGMLHGINAFAILALAEVAAYSVAHAPVRVPARRNVARPAM</sequence>
<feature type="transmembrane region" description="Helical" evidence="1">
    <location>
        <begin position="78"/>
        <end position="98"/>
    </location>
</feature>
<evidence type="ECO:0000256" key="1">
    <source>
        <dbReference type="SAM" id="Phobius"/>
    </source>
</evidence>
<feature type="transmembrane region" description="Helical" evidence="1">
    <location>
        <begin position="7"/>
        <end position="28"/>
    </location>
</feature>
<dbReference type="Proteomes" id="UP001296993">
    <property type="component" value="Unassembled WGS sequence"/>
</dbReference>
<keyword evidence="1" id="KW-1133">Transmembrane helix</keyword>
<evidence type="ECO:0000313" key="2">
    <source>
        <dbReference type="EMBL" id="MBP2387076.1"/>
    </source>
</evidence>
<protein>
    <submittedName>
        <fullName evidence="2">Membrane protein</fullName>
    </submittedName>
</protein>
<name>A0ABS4XFE7_9MICC</name>
<keyword evidence="3" id="KW-1185">Reference proteome</keyword>
<reference evidence="2 3" key="1">
    <citation type="submission" date="2021-03" db="EMBL/GenBank/DDBJ databases">
        <title>Sequencing the genomes of 1000 actinobacteria strains.</title>
        <authorList>
            <person name="Klenk H.-P."/>
        </authorList>
    </citation>
    <scope>NUCLEOTIDE SEQUENCE [LARGE SCALE GENOMIC DNA]</scope>
    <source>
        <strain evidence="2 3">DSM 15797</strain>
    </source>
</reference>
<keyword evidence="1" id="KW-0812">Transmembrane</keyword>
<accession>A0ABS4XFE7</accession>
<feature type="transmembrane region" description="Helical" evidence="1">
    <location>
        <begin position="104"/>
        <end position="125"/>
    </location>
</feature>
<dbReference type="RefSeq" id="WP_209998933.1">
    <property type="nucleotide sequence ID" value="NZ_BAAAJY010000005.1"/>
</dbReference>
<organism evidence="2 3">
    <name type="scientific">Paeniglutamicibacter kerguelensis</name>
    <dbReference type="NCBI Taxonomy" id="254788"/>
    <lineage>
        <taxon>Bacteria</taxon>
        <taxon>Bacillati</taxon>
        <taxon>Actinomycetota</taxon>
        <taxon>Actinomycetes</taxon>
        <taxon>Micrococcales</taxon>
        <taxon>Micrococcaceae</taxon>
        <taxon>Paeniglutamicibacter</taxon>
    </lineage>
</organism>
<comment type="caution">
    <text evidence="2">The sequence shown here is derived from an EMBL/GenBank/DDBJ whole genome shotgun (WGS) entry which is preliminary data.</text>
</comment>
<proteinExistence type="predicted"/>